<organism evidence="4 5">
    <name type="scientific">Streptomyces brasiliensis</name>
    <dbReference type="NCBI Taxonomy" id="1954"/>
    <lineage>
        <taxon>Bacteria</taxon>
        <taxon>Bacillati</taxon>
        <taxon>Actinomycetota</taxon>
        <taxon>Actinomycetes</taxon>
        <taxon>Kitasatosporales</taxon>
        <taxon>Streptomycetaceae</taxon>
        <taxon>Streptomyces</taxon>
    </lineage>
</organism>
<accession>A0A917KP16</accession>
<feature type="domain" description="4'-phosphopantetheinyl transferase" evidence="3">
    <location>
        <begin position="145"/>
        <end position="251"/>
    </location>
</feature>
<evidence type="ECO:0000313" key="5">
    <source>
        <dbReference type="Proteomes" id="UP000657574"/>
    </source>
</evidence>
<dbReference type="PANTHER" id="PTHR12215:SF10">
    <property type="entry name" value="L-AMINOADIPATE-SEMIALDEHYDE DEHYDROGENASE-PHOSPHOPANTETHEINYL TRANSFERASE"/>
    <property type="match status" value="1"/>
</dbReference>
<dbReference type="InterPro" id="IPR008278">
    <property type="entry name" value="4-PPantetheinyl_Trfase_dom"/>
</dbReference>
<evidence type="ECO:0000256" key="1">
    <source>
        <dbReference type="ARBA" id="ARBA00010990"/>
    </source>
</evidence>
<comment type="similarity">
    <text evidence="1">Belongs to the P-Pant transferase superfamily. Gsp/Sfp/HetI/AcpT family.</text>
</comment>
<dbReference type="Pfam" id="PF01648">
    <property type="entry name" value="ACPS"/>
    <property type="match status" value="1"/>
</dbReference>
<dbReference type="GO" id="GO:0008897">
    <property type="term" value="F:holo-[acyl-carrier-protein] synthase activity"/>
    <property type="evidence" value="ECO:0007669"/>
    <property type="project" value="InterPro"/>
</dbReference>
<dbReference type="GO" id="GO:0005829">
    <property type="term" value="C:cytosol"/>
    <property type="evidence" value="ECO:0007669"/>
    <property type="project" value="TreeGrafter"/>
</dbReference>
<evidence type="ECO:0000259" key="3">
    <source>
        <dbReference type="Pfam" id="PF01648"/>
    </source>
</evidence>
<dbReference type="InterPro" id="IPR037143">
    <property type="entry name" value="4-PPantetheinyl_Trfase_dom_sf"/>
</dbReference>
<dbReference type="Gene3D" id="3.90.470.20">
    <property type="entry name" value="4'-phosphopantetheinyl transferase domain"/>
    <property type="match status" value="2"/>
</dbReference>
<reference evidence="4" key="1">
    <citation type="journal article" date="2014" name="Int. J. Syst. Evol. Microbiol.">
        <title>Complete genome sequence of Corynebacterium casei LMG S-19264T (=DSM 44701T), isolated from a smear-ripened cheese.</title>
        <authorList>
            <consortium name="US DOE Joint Genome Institute (JGI-PGF)"/>
            <person name="Walter F."/>
            <person name="Albersmeier A."/>
            <person name="Kalinowski J."/>
            <person name="Ruckert C."/>
        </authorList>
    </citation>
    <scope>NUCLEOTIDE SEQUENCE</scope>
    <source>
        <strain evidence="4">JCM 3086</strain>
    </source>
</reference>
<gene>
    <name evidence="4" type="ORF">GCM10010121_037120</name>
</gene>
<dbReference type="Proteomes" id="UP000657574">
    <property type="component" value="Unassembled WGS sequence"/>
</dbReference>
<evidence type="ECO:0000313" key="4">
    <source>
        <dbReference type="EMBL" id="GGJ22697.1"/>
    </source>
</evidence>
<protein>
    <recommendedName>
        <fullName evidence="3">4'-phosphopantetheinyl transferase domain-containing protein</fullName>
    </recommendedName>
</protein>
<dbReference type="RefSeq" id="WP_189312292.1">
    <property type="nucleotide sequence ID" value="NZ_BMQA01000010.1"/>
</dbReference>
<keyword evidence="2" id="KW-0808">Transferase</keyword>
<evidence type="ECO:0000256" key="2">
    <source>
        <dbReference type="ARBA" id="ARBA00022679"/>
    </source>
</evidence>
<dbReference type="GO" id="GO:0000287">
    <property type="term" value="F:magnesium ion binding"/>
    <property type="evidence" value="ECO:0007669"/>
    <property type="project" value="InterPro"/>
</dbReference>
<reference evidence="4" key="2">
    <citation type="submission" date="2020-09" db="EMBL/GenBank/DDBJ databases">
        <authorList>
            <person name="Sun Q."/>
            <person name="Ohkuma M."/>
        </authorList>
    </citation>
    <scope>NUCLEOTIDE SEQUENCE</scope>
    <source>
        <strain evidence="4">JCM 3086</strain>
    </source>
</reference>
<comment type="caution">
    <text evidence="4">The sequence shown here is derived from an EMBL/GenBank/DDBJ whole genome shotgun (WGS) entry which is preliminary data.</text>
</comment>
<dbReference type="EMBL" id="BMQA01000010">
    <property type="protein sequence ID" value="GGJ22697.1"/>
    <property type="molecule type" value="Genomic_DNA"/>
</dbReference>
<keyword evidence="5" id="KW-1185">Reference proteome</keyword>
<dbReference type="AlphaFoldDB" id="A0A917KP16"/>
<proteinExistence type="inferred from homology"/>
<dbReference type="InterPro" id="IPR050559">
    <property type="entry name" value="P-Pant_transferase_sf"/>
</dbReference>
<dbReference type="SUPFAM" id="SSF56214">
    <property type="entry name" value="4'-phosphopantetheinyl transferase"/>
    <property type="match status" value="2"/>
</dbReference>
<name>A0A917KP16_9ACTN</name>
<dbReference type="PANTHER" id="PTHR12215">
    <property type="entry name" value="PHOSPHOPANTETHEINE TRANSFERASE"/>
    <property type="match status" value="1"/>
</dbReference>
<sequence length="295" mass="31280">MTARPAPGRQGPGRTLGEPIAICGPSGDWSRVRADLDRHGAAVLFARQADWRPDRAGLPRLRGLLGHDWGRYLGLTHPQVRTRFAASRVLLKFAAAAALGGVRPESVELGYGLTGRPCLRGYDGVQVSLSHTDGLLLVGLATGGAIGVDAEPNDRVLYGPGLGRHLCTPYELERVEALPLAERNPAVLRLWTLKEAYSKALGLGLRFRFTDFGFCPDGAPGDVLRPDGTPATVGRWAFHTLSLGNRYTLAVAVGDAGFGRTTDLAAGTALDGGIVDAVVEALGEDEREAVDADGW</sequence>
<dbReference type="GO" id="GO:0019878">
    <property type="term" value="P:lysine biosynthetic process via aminoadipic acid"/>
    <property type="evidence" value="ECO:0007669"/>
    <property type="project" value="TreeGrafter"/>
</dbReference>